<sequence length="145" mass="16360">MMRRVFRVKGVRPYIPDFRRAFEHFCVHAGGRAVLEEVQRSLSLEDRDMEPSKCSLHRFGNTSSSSLWYELAYAEAKGRVRRGHRVWHIGFGSGFKCNSAVWRALRDVPAVSASAAAGAGQDRKGAQSCNPWVEDVDKYPPKAYV</sequence>
<dbReference type="InterPro" id="IPR016039">
    <property type="entry name" value="Thiolase-like"/>
</dbReference>
<evidence type="ECO:0000313" key="3">
    <source>
        <dbReference type="EMBL" id="JAD86931.1"/>
    </source>
</evidence>
<dbReference type="EMBL" id="GBRH01210964">
    <property type="protein sequence ID" value="JAD86931.1"/>
    <property type="molecule type" value="Transcribed_RNA"/>
</dbReference>
<dbReference type="GO" id="GO:0016747">
    <property type="term" value="F:acyltransferase activity, transferring groups other than amino-acyl groups"/>
    <property type="evidence" value="ECO:0007669"/>
    <property type="project" value="InterPro"/>
</dbReference>
<dbReference type="SUPFAM" id="SSF53901">
    <property type="entry name" value="Thiolase-like"/>
    <property type="match status" value="1"/>
</dbReference>
<dbReference type="PANTHER" id="PTHR31561">
    <property type="entry name" value="3-KETOACYL-COA SYNTHASE"/>
    <property type="match status" value="1"/>
</dbReference>
<dbReference type="Pfam" id="PF08541">
    <property type="entry name" value="ACP_syn_III_C"/>
    <property type="match status" value="1"/>
</dbReference>
<accession>A0A0A9DGG9</accession>
<dbReference type="AlphaFoldDB" id="A0A0A9DGG9"/>
<dbReference type="GO" id="GO:0006633">
    <property type="term" value="P:fatty acid biosynthetic process"/>
    <property type="evidence" value="ECO:0007669"/>
    <property type="project" value="InterPro"/>
</dbReference>
<dbReference type="GO" id="GO:0016020">
    <property type="term" value="C:membrane"/>
    <property type="evidence" value="ECO:0007669"/>
    <property type="project" value="InterPro"/>
</dbReference>
<evidence type="ECO:0000259" key="2">
    <source>
        <dbReference type="Pfam" id="PF08541"/>
    </source>
</evidence>
<dbReference type="InterPro" id="IPR013747">
    <property type="entry name" value="ACP_syn_III_C"/>
</dbReference>
<dbReference type="InterPro" id="IPR012392">
    <property type="entry name" value="3-ktacl-CoA_syn"/>
</dbReference>
<proteinExistence type="predicted"/>
<evidence type="ECO:0000256" key="1">
    <source>
        <dbReference type="ARBA" id="ARBA00022679"/>
    </source>
</evidence>
<protein>
    <recommendedName>
        <fullName evidence="2">Beta-ketoacyl-[acyl-carrier-protein] synthase III C-terminal domain-containing protein</fullName>
    </recommendedName>
</protein>
<reference evidence="3" key="1">
    <citation type="submission" date="2014-09" db="EMBL/GenBank/DDBJ databases">
        <authorList>
            <person name="Magalhaes I.L.F."/>
            <person name="Oliveira U."/>
            <person name="Santos F.R."/>
            <person name="Vidigal T.H.D.A."/>
            <person name="Brescovit A.D."/>
            <person name="Santos A.J."/>
        </authorList>
    </citation>
    <scope>NUCLEOTIDE SEQUENCE</scope>
    <source>
        <tissue evidence="3">Shoot tissue taken approximately 20 cm above the soil surface</tissue>
    </source>
</reference>
<feature type="domain" description="Beta-ketoacyl-[acyl-carrier-protein] synthase III C-terminal" evidence="2">
    <location>
        <begin position="23"/>
        <end position="103"/>
    </location>
</feature>
<dbReference type="Gene3D" id="3.40.47.10">
    <property type="match status" value="1"/>
</dbReference>
<keyword evidence="1" id="KW-0808">Transferase</keyword>
<name>A0A0A9DGG9_ARUDO</name>
<reference evidence="3" key="2">
    <citation type="journal article" date="2015" name="Data Brief">
        <title>Shoot transcriptome of the giant reed, Arundo donax.</title>
        <authorList>
            <person name="Barrero R.A."/>
            <person name="Guerrero F.D."/>
            <person name="Moolhuijzen P."/>
            <person name="Goolsby J.A."/>
            <person name="Tidwell J."/>
            <person name="Bellgard S.E."/>
            <person name="Bellgard M.I."/>
        </authorList>
    </citation>
    <scope>NUCLEOTIDE SEQUENCE</scope>
    <source>
        <tissue evidence="3">Shoot tissue taken approximately 20 cm above the soil surface</tissue>
    </source>
</reference>
<organism evidence="3">
    <name type="scientific">Arundo donax</name>
    <name type="common">Giant reed</name>
    <name type="synonym">Donax arundinaceus</name>
    <dbReference type="NCBI Taxonomy" id="35708"/>
    <lineage>
        <taxon>Eukaryota</taxon>
        <taxon>Viridiplantae</taxon>
        <taxon>Streptophyta</taxon>
        <taxon>Embryophyta</taxon>
        <taxon>Tracheophyta</taxon>
        <taxon>Spermatophyta</taxon>
        <taxon>Magnoliopsida</taxon>
        <taxon>Liliopsida</taxon>
        <taxon>Poales</taxon>
        <taxon>Poaceae</taxon>
        <taxon>PACMAD clade</taxon>
        <taxon>Arundinoideae</taxon>
        <taxon>Arundineae</taxon>
        <taxon>Arundo</taxon>
    </lineage>
</organism>